<evidence type="ECO:0000313" key="3">
    <source>
        <dbReference type="Proteomes" id="UP000663852"/>
    </source>
</evidence>
<accession>A0A814C194</accession>
<sequence length="278" mass="32195">MKFRPTFAPEEIYKANCRTEFIHMISEAHGSNMARLLADLSIDSATCLLKVDVFAEIGKSRKLLSNASVDYVFEDGTTNIRVAVRVNIETLIEQMRQVSRESPERHCARGLVNNDFSSSSSSAEWQSSDVQNRRATRKRQHRDGSSRMELSFSSDDYDERQSIFLSEASQEEKFEHNVTTALRIDHFLRKYCHVPSEMTTLVKLTLLHRMGLYEEQLYELCMYLRNDKENVVKHIIEQNNNQDTINGKTLNADEIVDSIVKALQRYLKTNRIFLMVKD</sequence>
<dbReference type="AlphaFoldDB" id="A0A814C194"/>
<dbReference type="EMBL" id="CAJNOJ010000042">
    <property type="protein sequence ID" value="CAF0935429.1"/>
    <property type="molecule type" value="Genomic_DNA"/>
</dbReference>
<comment type="caution">
    <text evidence="2">The sequence shown here is derived from an EMBL/GenBank/DDBJ whole genome shotgun (WGS) entry which is preliminary data.</text>
</comment>
<dbReference type="Proteomes" id="UP000663852">
    <property type="component" value="Unassembled WGS sequence"/>
</dbReference>
<evidence type="ECO:0000256" key="1">
    <source>
        <dbReference type="SAM" id="MobiDB-lite"/>
    </source>
</evidence>
<name>A0A814C194_ADIRI</name>
<proteinExistence type="predicted"/>
<evidence type="ECO:0000313" key="2">
    <source>
        <dbReference type="EMBL" id="CAF0935429.1"/>
    </source>
</evidence>
<reference evidence="2" key="1">
    <citation type="submission" date="2021-02" db="EMBL/GenBank/DDBJ databases">
        <authorList>
            <person name="Nowell W R."/>
        </authorList>
    </citation>
    <scope>NUCLEOTIDE SEQUENCE</scope>
</reference>
<feature type="compositionally biased region" description="Low complexity" evidence="1">
    <location>
        <begin position="117"/>
        <end position="128"/>
    </location>
</feature>
<feature type="region of interest" description="Disordered" evidence="1">
    <location>
        <begin position="111"/>
        <end position="154"/>
    </location>
</feature>
<gene>
    <name evidence="2" type="ORF">EDS130_LOCUS11526</name>
</gene>
<organism evidence="2 3">
    <name type="scientific">Adineta ricciae</name>
    <name type="common">Rotifer</name>
    <dbReference type="NCBI Taxonomy" id="249248"/>
    <lineage>
        <taxon>Eukaryota</taxon>
        <taxon>Metazoa</taxon>
        <taxon>Spiralia</taxon>
        <taxon>Gnathifera</taxon>
        <taxon>Rotifera</taxon>
        <taxon>Eurotatoria</taxon>
        <taxon>Bdelloidea</taxon>
        <taxon>Adinetida</taxon>
        <taxon>Adinetidae</taxon>
        <taxon>Adineta</taxon>
    </lineage>
</organism>
<protein>
    <submittedName>
        <fullName evidence="2">Uncharacterized protein</fullName>
    </submittedName>
</protein>